<sequence>MNLEAKPKVFLR</sequence>
<dbReference type="EMBL" id="GBXM01048355">
    <property type="protein sequence ID" value="JAH60222.1"/>
    <property type="molecule type" value="Transcribed_RNA"/>
</dbReference>
<name>A0A0E9U3B8_ANGAN</name>
<reference evidence="1" key="1">
    <citation type="submission" date="2014-11" db="EMBL/GenBank/DDBJ databases">
        <authorList>
            <person name="Amaro Gonzalez C."/>
        </authorList>
    </citation>
    <scope>NUCLEOTIDE SEQUENCE</scope>
</reference>
<reference evidence="1" key="2">
    <citation type="journal article" date="2015" name="Fish Shellfish Immunol.">
        <title>Early steps in the European eel (Anguilla anguilla)-Vibrio vulnificus interaction in the gills: Role of the RtxA13 toxin.</title>
        <authorList>
            <person name="Callol A."/>
            <person name="Pajuelo D."/>
            <person name="Ebbesson L."/>
            <person name="Teles M."/>
            <person name="MacKenzie S."/>
            <person name="Amaro C."/>
        </authorList>
    </citation>
    <scope>NUCLEOTIDE SEQUENCE</scope>
</reference>
<protein>
    <submittedName>
        <fullName evidence="1">Uncharacterized protein</fullName>
    </submittedName>
</protein>
<accession>A0A0E9U3B8</accession>
<organism evidence="1">
    <name type="scientific">Anguilla anguilla</name>
    <name type="common">European freshwater eel</name>
    <name type="synonym">Muraena anguilla</name>
    <dbReference type="NCBI Taxonomy" id="7936"/>
    <lineage>
        <taxon>Eukaryota</taxon>
        <taxon>Metazoa</taxon>
        <taxon>Chordata</taxon>
        <taxon>Craniata</taxon>
        <taxon>Vertebrata</taxon>
        <taxon>Euteleostomi</taxon>
        <taxon>Actinopterygii</taxon>
        <taxon>Neopterygii</taxon>
        <taxon>Teleostei</taxon>
        <taxon>Anguilliformes</taxon>
        <taxon>Anguillidae</taxon>
        <taxon>Anguilla</taxon>
    </lineage>
</organism>
<evidence type="ECO:0000313" key="1">
    <source>
        <dbReference type="EMBL" id="JAH60222.1"/>
    </source>
</evidence>
<proteinExistence type="predicted"/>